<dbReference type="EMBL" id="CP017708">
    <property type="protein sequence ID" value="AOY81918.1"/>
    <property type="molecule type" value="Genomic_DNA"/>
</dbReference>
<protein>
    <recommendedName>
        <fullName evidence="4">DUF5666 domain-containing protein</fullName>
    </recommendedName>
</protein>
<evidence type="ECO:0000313" key="3">
    <source>
        <dbReference type="Proteomes" id="UP000176944"/>
    </source>
</evidence>
<gene>
    <name evidence="2" type="ORF">BJP36_20430</name>
</gene>
<feature type="chain" id="PRO_5009441777" description="DUF5666 domain-containing protein" evidence="1">
    <location>
        <begin position="26"/>
        <end position="167"/>
    </location>
</feature>
<proteinExistence type="predicted"/>
<organism evidence="2 3">
    <name type="scientific">Moorena producens (strain JHB)</name>
    <dbReference type="NCBI Taxonomy" id="1454205"/>
    <lineage>
        <taxon>Bacteria</taxon>
        <taxon>Bacillati</taxon>
        <taxon>Cyanobacteriota</taxon>
        <taxon>Cyanophyceae</taxon>
        <taxon>Coleofasciculales</taxon>
        <taxon>Coleofasciculaceae</taxon>
        <taxon>Moorena</taxon>
    </lineage>
</organism>
<evidence type="ECO:0008006" key="4">
    <source>
        <dbReference type="Google" id="ProtNLM"/>
    </source>
</evidence>
<dbReference type="AlphaFoldDB" id="A0A1D9G2S7"/>
<keyword evidence="1" id="KW-0732">Signal</keyword>
<sequence length="167" mass="18398">MLKIKNLNVWTGTTLSLLLCTLAMAPAKANSMGEQAQNRILKQDRGQELDKGTIKSIVGNMVKVKLDNGDSKTVWLPTSKLRQLHLTEGKEVLMAGNRIVNVVSSSALASSETGRVTSRVSEVLESVQQRRIERMNRIRRTVISTPVQPTVTTPARTPIGLPVRALW</sequence>
<evidence type="ECO:0000256" key="1">
    <source>
        <dbReference type="SAM" id="SignalP"/>
    </source>
</evidence>
<evidence type="ECO:0000313" key="2">
    <source>
        <dbReference type="EMBL" id="AOY81918.1"/>
    </source>
</evidence>
<feature type="signal peptide" evidence="1">
    <location>
        <begin position="1"/>
        <end position="25"/>
    </location>
</feature>
<name>A0A1D9G2S7_MOOP1</name>
<accession>A0A1D9G2S7</accession>
<reference evidence="3" key="1">
    <citation type="submission" date="2016-10" db="EMBL/GenBank/DDBJ databases">
        <title>Comparative genomics uncovers the prolific and rare metabolic potential of the cyanobacterial genus Moorea.</title>
        <authorList>
            <person name="Leao T."/>
            <person name="Castelao G."/>
            <person name="Korobeynikov A."/>
            <person name="Monroe E.A."/>
            <person name="Podell S."/>
            <person name="Glukhov E."/>
            <person name="Allen E."/>
            <person name="Gerwick W.H."/>
            <person name="Gerwick L."/>
        </authorList>
    </citation>
    <scope>NUCLEOTIDE SEQUENCE [LARGE SCALE GENOMIC DNA]</scope>
    <source>
        <strain evidence="3">JHB</strain>
    </source>
</reference>
<dbReference type="Proteomes" id="UP000176944">
    <property type="component" value="Chromosome"/>
</dbReference>